<comment type="similarity">
    <text evidence="2">Belongs to the terpene synthase family.</text>
</comment>
<dbReference type="Proteomes" id="UP001141259">
    <property type="component" value="Unassembled WGS sequence"/>
</dbReference>
<sequence length="337" mass="38432">MSSDPELREFGSWPSREYPVRQLTAPAAHWAEEFEQLLADQAGSYGLITGDRARLRLIAERHGELAARAYSAARPDRLTVIARWFNWMFFLDDMYDGPIGQQDDEPAHRELLSGMAAAMPLRWEQPAQAEDPLRQLLADLWLELSALMTTGWMTRFHQHVMQFLAAFRHESLLRARRQTPGMRVFEEVRWPGSAMPACIDMIEVATGIELPLLIQPIEPYQKMVTTTADCVSWLNDVLSLRMELACAEVSNIVLVLMQDNACDVTQAADMVHHRTTLAVQRFLEAEQELRLLCTEWPGLTETDHTAIDECVAGMKRWMRGSVDWSENTARYRISTVG</sequence>
<organism evidence="3 4">
    <name type="scientific">Umezawaea endophytica</name>
    <dbReference type="NCBI Taxonomy" id="1654476"/>
    <lineage>
        <taxon>Bacteria</taxon>
        <taxon>Bacillati</taxon>
        <taxon>Actinomycetota</taxon>
        <taxon>Actinomycetes</taxon>
        <taxon>Pseudonocardiales</taxon>
        <taxon>Pseudonocardiaceae</taxon>
        <taxon>Umezawaea</taxon>
    </lineage>
</organism>
<evidence type="ECO:0000313" key="4">
    <source>
        <dbReference type="Proteomes" id="UP001141259"/>
    </source>
</evidence>
<dbReference type="SFLD" id="SFLDG01020">
    <property type="entry name" value="Terpene_Cyclase_Like_2"/>
    <property type="match status" value="1"/>
</dbReference>
<name>A0A9X2VWC9_9PSEU</name>
<evidence type="ECO:0000256" key="1">
    <source>
        <dbReference type="ARBA" id="ARBA00023239"/>
    </source>
</evidence>
<gene>
    <name evidence="3" type="ORF">NZH93_43895</name>
</gene>
<keyword evidence="2" id="KW-0460">Magnesium</keyword>
<dbReference type="GO" id="GO:0046872">
    <property type="term" value="F:metal ion binding"/>
    <property type="evidence" value="ECO:0007669"/>
    <property type="project" value="UniProtKB-KW"/>
</dbReference>
<comment type="caution">
    <text evidence="3">The sequence shown here is derived from an EMBL/GenBank/DDBJ whole genome shotgun (WGS) entry which is preliminary data.</text>
</comment>
<dbReference type="Pfam" id="PF19086">
    <property type="entry name" value="Terpene_syn_C_2"/>
    <property type="match status" value="1"/>
</dbReference>
<evidence type="ECO:0000313" key="3">
    <source>
        <dbReference type="EMBL" id="MCS7483821.1"/>
    </source>
</evidence>
<comment type="cofactor">
    <cofactor evidence="2">
        <name>Mg(2+)</name>
        <dbReference type="ChEBI" id="CHEBI:18420"/>
    </cofactor>
</comment>
<dbReference type="GO" id="GO:0010333">
    <property type="term" value="F:terpene synthase activity"/>
    <property type="evidence" value="ECO:0007669"/>
    <property type="project" value="InterPro"/>
</dbReference>
<reference evidence="3" key="1">
    <citation type="submission" date="2022-08" db="EMBL/GenBank/DDBJ databases">
        <authorList>
            <person name="Tistechok S."/>
            <person name="Samborskyy M."/>
            <person name="Roman I."/>
        </authorList>
    </citation>
    <scope>NUCLEOTIDE SEQUENCE</scope>
    <source>
        <strain evidence="3">DSM 103496</strain>
    </source>
</reference>
<keyword evidence="2" id="KW-0479">Metal-binding</keyword>
<proteinExistence type="inferred from homology"/>
<dbReference type="PANTHER" id="PTHR35201:SF4">
    <property type="entry name" value="BETA-PINACENE SYNTHASE-RELATED"/>
    <property type="match status" value="1"/>
</dbReference>
<dbReference type="InterPro" id="IPR034686">
    <property type="entry name" value="Terpene_cyclase-like_2"/>
</dbReference>
<dbReference type="EMBL" id="JANYMP010000037">
    <property type="protein sequence ID" value="MCS7483821.1"/>
    <property type="molecule type" value="Genomic_DNA"/>
</dbReference>
<dbReference type="InterPro" id="IPR008949">
    <property type="entry name" value="Isoprenoid_synthase_dom_sf"/>
</dbReference>
<evidence type="ECO:0000256" key="2">
    <source>
        <dbReference type="RuleBase" id="RU366034"/>
    </source>
</evidence>
<protein>
    <recommendedName>
        <fullName evidence="2">Terpene synthase</fullName>
        <ecNumber evidence="2">4.2.3.-</ecNumber>
    </recommendedName>
</protein>
<keyword evidence="4" id="KW-1185">Reference proteome</keyword>
<dbReference type="RefSeq" id="WP_259629273.1">
    <property type="nucleotide sequence ID" value="NZ_JANYMP010000037.1"/>
</dbReference>
<dbReference type="SUPFAM" id="SSF48576">
    <property type="entry name" value="Terpenoid synthases"/>
    <property type="match status" value="1"/>
</dbReference>
<dbReference type="AlphaFoldDB" id="A0A9X2VWC9"/>
<dbReference type="Gene3D" id="1.10.600.10">
    <property type="entry name" value="Farnesyl Diphosphate Synthase"/>
    <property type="match status" value="1"/>
</dbReference>
<dbReference type="SFLD" id="SFLDS00005">
    <property type="entry name" value="Isoprenoid_Synthase_Type_I"/>
    <property type="match status" value="1"/>
</dbReference>
<dbReference type="PANTHER" id="PTHR35201">
    <property type="entry name" value="TERPENE SYNTHASE"/>
    <property type="match status" value="1"/>
</dbReference>
<keyword evidence="1 2" id="KW-0456">Lyase</keyword>
<accession>A0A9X2VWC9</accession>
<dbReference type="EC" id="4.2.3.-" evidence="2"/>